<keyword evidence="2" id="KW-0732">Signal</keyword>
<gene>
    <name evidence="3" type="primary">Acey_s0131.g1587</name>
    <name evidence="3" type="ORF">Y032_0131g1587</name>
</gene>
<evidence type="ECO:0000313" key="3">
    <source>
        <dbReference type="EMBL" id="EYB98376.1"/>
    </source>
</evidence>
<feature type="chain" id="PRO_5001487679" evidence="2">
    <location>
        <begin position="19"/>
        <end position="74"/>
    </location>
</feature>
<name>A0A016T6V7_9BILA</name>
<evidence type="ECO:0000256" key="1">
    <source>
        <dbReference type="SAM" id="Phobius"/>
    </source>
</evidence>
<reference evidence="4" key="1">
    <citation type="journal article" date="2015" name="Nat. Genet.">
        <title>The genome and transcriptome of the zoonotic hookworm Ancylostoma ceylanicum identify infection-specific gene families.</title>
        <authorList>
            <person name="Schwarz E.M."/>
            <person name="Hu Y."/>
            <person name="Antoshechkin I."/>
            <person name="Miller M.M."/>
            <person name="Sternberg P.W."/>
            <person name="Aroian R.V."/>
        </authorList>
    </citation>
    <scope>NUCLEOTIDE SEQUENCE</scope>
    <source>
        <strain evidence="4">HY135</strain>
    </source>
</reference>
<keyword evidence="1" id="KW-0812">Transmembrane</keyword>
<sequence>MGLFLLLLVLVTSFPVRSQFFYPGMMYPGMMYPGMMYPGMMYPGMGMGWGYRRNPIAGALGGMLMGGLMGAMSG</sequence>
<keyword evidence="1" id="KW-1133">Transmembrane helix</keyword>
<dbReference type="EMBL" id="JARK01001467">
    <property type="protein sequence ID" value="EYB98376.1"/>
    <property type="molecule type" value="Genomic_DNA"/>
</dbReference>
<keyword evidence="4" id="KW-1185">Reference proteome</keyword>
<organism evidence="3 4">
    <name type="scientific">Ancylostoma ceylanicum</name>
    <dbReference type="NCBI Taxonomy" id="53326"/>
    <lineage>
        <taxon>Eukaryota</taxon>
        <taxon>Metazoa</taxon>
        <taxon>Ecdysozoa</taxon>
        <taxon>Nematoda</taxon>
        <taxon>Chromadorea</taxon>
        <taxon>Rhabditida</taxon>
        <taxon>Rhabditina</taxon>
        <taxon>Rhabditomorpha</taxon>
        <taxon>Strongyloidea</taxon>
        <taxon>Ancylostomatidae</taxon>
        <taxon>Ancylostomatinae</taxon>
        <taxon>Ancylostoma</taxon>
    </lineage>
</organism>
<keyword evidence="1" id="KW-0472">Membrane</keyword>
<evidence type="ECO:0000256" key="2">
    <source>
        <dbReference type="SAM" id="SignalP"/>
    </source>
</evidence>
<protein>
    <submittedName>
        <fullName evidence="3">Uncharacterized protein</fullName>
    </submittedName>
</protein>
<dbReference type="AlphaFoldDB" id="A0A016T6V7"/>
<evidence type="ECO:0000313" key="4">
    <source>
        <dbReference type="Proteomes" id="UP000024635"/>
    </source>
</evidence>
<proteinExistence type="predicted"/>
<comment type="caution">
    <text evidence="3">The sequence shown here is derived from an EMBL/GenBank/DDBJ whole genome shotgun (WGS) entry which is preliminary data.</text>
</comment>
<feature type="signal peptide" evidence="2">
    <location>
        <begin position="1"/>
        <end position="18"/>
    </location>
</feature>
<feature type="transmembrane region" description="Helical" evidence="1">
    <location>
        <begin position="55"/>
        <end position="72"/>
    </location>
</feature>
<accession>A0A016T6V7</accession>
<dbReference type="Proteomes" id="UP000024635">
    <property type="component" value="Unassembled WGS sequence"/>
</dbReference>